<evidence type="ECO:0000256" key="8">
    <source>
        <dbReference type="ARBA" id="ARBA00023012"/>
    </source>
</evidence>
<evidence type="ECO:0000256" key="5">
    <source>
        <dbReference type="ARBA" id="ARBA00022741"/>
    </source>
</evidence>
<dbReference type="OrthoDB" id="9796100at2"/>
<dbReference type="InterPro" id="IPR000014">
    <property type="entry name" value="PAS"/>
</dbReference>
<feature type="domain" description="PAC" evidence="13">
    <location>
        <begin position="586"/>
        <end position="640"/>
    </location>
</feature>
<dbReference type="SMART" id="SM00086">
    <property type="entry name" value="PAC"/>
    <property type="match status" value="2"/>
</dbReference>
<evidence type="ECO:0000256" key="2">
    <source>
        <dbReference type="ARBA" id="ARBA00012438"/>
    </source>
</evidence>
<keyword evidence="6" id="KW-0418">Kinase</keyword>
<dbReference type="InterPro" id="IPR036890">
    <property type="entry name" value="HATPase_C_sf"/>
</dbReference>
<dbReference type="InterPro" id="IPR003594">
    <property type="entry name" value="HATPase_dom"/>
</dbReference>
<keyword evidence="4" id="KW-0808">Transferase</keyword>
<dbReference type="PROSITE" id="PS50110">
    <property type="entry name" value="RESPONSE_REGULATORY"/>
    <property type="match status" value="1"/>
</dbReference>
<dbReference type="Pfam" id="PF13426">
    <property type="entry name" value="PAS_9"/>
    <property type="match status" value="2"/>
</dbReference>
<dbReference type="Pfam" id="PF08448">
    <property type="entry name" value="PAS_4"/>
    <property type="match status" value="1"/>
</dbReference>
<dbReference type="SUPFAM" id="SSF55785">
    <property type="entry name" value="PYP-like sensor domain (PAS domain)"/>
    <property type="match status" value="3"/>
</dbReference>
<dbReference type="InterPro" id="IPR029016">
    <property type="entry name" value="GAF-like_dom_sf"/>
</dbReference>
<dbReference type="InterPro" id="IPR036097">
    <property type="entry name" value="HisK_dim/P_sf"/>
</dbReference>
<dbReference type="Pfam" id="PF01590">
    <property type="entry name" value="GAF"/>
    <property type="match status" value="2"/>
</dbReference>
<keyword evidence="15" id="KW-1185">Reference proteome</keyword>
<dbReference type="PANTHER" id="PTHR43065:SF46">
    <property type="entry name" value="C4-DICARBOXYLATE TRANSPORT SENSOR PROTEIN DCTB"/>
    <property type="match status" value="1"/>
</dbReference>
<feature type="domain" description="PAS" evidence="12">
    <location>
        <begin position="645"/>
        <end position="698"/>
    </location>
</feature>
<dbReference type="RefSeq" id="WP_146257651.1">
    <property type="nucleotide sequence ID" value="NZ_QKZQ01000006.1"/>
</dbReference>
<evidence type="ECO:0000256" key="9">
    <source>
        <dbReference type="PROSITE-ProRule" id="PRU00169"/>
    </source>
</evidence>
<evidence type="ECO:0000259" key="11">
    <source>
        <dbReference type="PROSITE" id="PS50110"/>
    </source>
</evidence>
<dbReference type="EMBL" id="QKZQ01000006">
    <property type="protein sequence ID" value="PZX45716.1"/>
    <property type="molecule type" value="Genomic_DNA"/>
</dbReference>
<dbReference type="GO" id="GO:0005524">
    <property type="term" value="F:ATP binding"/>
    <property type="evidence" value="ECO:0007669"/>
    <property type="project" value="UniProtKB-KW"/>
</dbReference>
<dbReference type="Gene3D" id="3.30.450.40">
    <property type="match status" value="2"/>
</dbReference>
<comment type="caution">
    <text evidence="14">The sequence shown here is derived from an EMBL/GenBank/DDBJ whole genome shotgun (WGS) entry which is preliminary data.</text>
</comment>
<dbReference type="InterPro" id="IPR003018">
    <property type="entry name" value="GAF"/>
</dbReference>
<dbReference type="PROSITE" id="PS50113">
    <property type="entry name" value="PAC"/>
    <property type="match status" value="1"/>
</dbReference>
<keyword evidence="8" id="KW-0902">Two-component regulatory system</keyword>
<dbReference type="CDD" id="cd00130">
    <property type="entry name" value="PAS"/>
    <property type="match status" value="2"/>
</dbReference>
<accession>A0A2W7QE90</accession>
<dbReference type="GO" id="GO:0000155">
    <property type="term" value="F:phosphorelay sensor kinase activity"/>
    <property type="evidence" value="ECO:0007669"/>
    <property type="project" value="InterPro"/>
</dbReference>
<dbReference type="SUPFAM" id="SSF55781">
    <property type="entry name" value="GAF domain-like"/>
    <property type="match status" value="2"/>
</dbReference>
<keyword evidence="7" id="KW-0067">ATP-binding</keyword>
<comment type="catalytic activity">
    <reaction evidence="1">
        <text>ATP + protein L-histidine = ADP + protein N-phospho-L-histidine.</text>
        <dbReference type="EC" id="2.7.13.3"/>
    </reaction>
</comment>
<dbReference type="PANTHER" id="PTHR43065">
    <property type="entry name" value="SENSOR HISTIDINE KINASE"/>
    <property type="match status" value="1"/>
</dbReference>
<evidence type="ECO:0000256" key="4">
    <source>
        <dbReference type="ARBA" id="ARBA00022679"/>
    </source>
</evidence>
<sequence>MTAPEHLLSALAERERQLRQERISASHGRTLMMAMDVLHASEVPEQGIAQVLEIVRSATGADLAVLLCHEDRGEVATRLATDPAFGQPHWCIDAGFLARKRRITDISEAGLASGLPPQAGGFQSLLSVPLAVTDEAPMVIVLLSSAAAKFSRFDEDLLQRIVTLLEQAIDRLRLIHRNAVLAQIVDTEVSAPAASYFAESSFDVLSRAFAHVVDWQRNIVDITNKLLNAPSEAIDPAINTALQRTGVLARSDRTYVFRLRPPDRLDNTHEWVADGIAPMIEELQDMPDDLLDDWRSAFEGGAPIDIPDVDALPEHSAVREVLQMQGIKSLLAVPMLLDGRLTGFVGYDAVRNLRRFLPVEIELLRSVANAIGVVMDRARAEAMAQEANLRLRQERDRFRATLAAIPDLVLELDAQGRFIGYGAGARVAPAYPLDEVIHRLPEEVLPKHLARLVRKIMAVVDSDGYAGGHRYSMAVNGERRWFEVSAAAKSSEEGRGGYVFLVHDITDSHRQQREIRRLGRIAELTSNLVIITDPEGHIDWVNPAFEARSGWMLEEVRGRKPGDFLQSPQTDRATLRRIGEAIRRVQPVKAQLLNRTRAGQEYWISKDIQPLLDETGRLDGFVSVQTDITDLQEAHQRALRVRALAMETASDGIAISNAEGTYIFMNAAHRKMFGVDPNEDVATLGWQDFVTAEERERFLAQEWPKLAAAGSWRGELTGLHRDGHLVQQDVTLSLIDDGGLVCFARDVSEQRALENERARLRENLQLAQRRETIAQLASGVAHDLNNLVAVVSGTVSLLEGQCEGKPEIAAGLTRIGRAMDAARDLVSGLGRSMRPDAPRKMLDLRQVVGEAIDLLGSDRRRNHDICLSLPDKAQPVWANHTELLQVILNLALNACEAAPDGASRVSLVVGAELCQRKPDVGELHLDTTYSVFEVTDTGAGLDPTISDRLFESYVTTKGNAGTGMGLAIVAGILRDNSCALWFDSISGQGVSVTVAWPEVNKRPQQLMCHNPVNSGAESLAGHRILVIDDVVDVADVLSEMLEMDGAISIAVSDPEEGLTLLRDNPALWSAVVTDLDMPDISGVDIARAAGRLVAPVPCVLVTALPERAAKDRDLFHSVLAKPVEAPSLLNHVRAAVAARINACKNPL</sequence>
<dbReference type="PROSITE" id="PS50112">
    <property type="entry name" value="PAS"/>
    <property type="match status" value="2"/>
</dbReference>
<dbReference type="STRING" id="121821.GCA_001870675_01152"/>
<dbReference type="SMART" id="SM00387">
    <property type="entry name" value="HATPase_c"/>
    <property type="match status" value="1"/>
</dbReference>
<dbReference type="CDD" id="cd00082">
    <property type="entry name" value="HisKA"/>
    <property type="match status" value="1"/>
</dbReference>
<dbReference type="SMART" id="SM00065">
    <property type="entry name" value="GAF"/>
    <property type="match status" value="2"/>
</dbReference>
<dbReference type="Pfam" id="PF02518">
    <property type="entry name" value="HATPase_c"/>
    <property type="match status" value="1"/>
</dbReference>
<evidence type="ECO:0000259" key="12">
    <source>
        <dbReference type="PROSITE" id="PS50112"/>
    </source>
</evidence>
<dbReference type="SMART" id="SM00448">
    <property type="entry name" value="REC"/>
    <property type="match status" value="1"/>
</dbReference>
<keyword evidence="3 9" id="KW-0597">Phosphoprotein</keyword>
<dbReference type="PRINTS" id="PR00344">
    <property type="entry name" value="BCTRLSENSOR"/>
</dbReference>
<feature type="domain" description="PAS" evidence="12">
    <location>
        <begin position="514"/>
        <end position="559"/>
    </location>
</feature>
<dbReference type="InterPro" id="IPR001789">
    <property type="entry name" value="Sig_transdc_resp-reg_receiver"/>
</dbReference>
<dbReference type="SUPFAM" id="SSF47384">
    <property type="entry name" value="Homodimeric domain of signal transducing histidine kinase"/>
    <property type="match status" value="1"/>
</dbReference>
<dbReference type="Gene3D" id="3.40.50.2300">
    <property type="match status" value="1"/>
</dbReference>
<evidence type="ECO:0000259" key="10">
    <source>
        <dbReference type="PROSITE" id="PS50109"/>
    </source>
</evidence>
<evidence type="ECO:0000256" key="6">
    <source>
        <dbReference type="ARBA" id="ARBA00022777"/>
    </source>
</evidence>
<dbReference type="InterPro" id="IPR035965">
    <property type="entry name" value="PAS-like_dom_sf"/>
</dbReference>
<dbReference type="Pfam" id="PF00072">
    <property type="entry name" value="Response_reg"/>
    <property type="match status" value="1"/>
</dbReference>
<dbReference type="InterPro" id="IPR013656">
    <property type="entry name" value="PAS_4"/>
</dbReference>
<dbReference type="Gene3D" id="3.30.450.20">
    <property type="entry name" value="PAS domain"/>
    <property type="match status" value="3"/>
</dbReference>
<evidence type="ECO:0000313" key="15">
    <source>
        <dbReference type="Proteomes" id="UP000249364"/>
    </source>
</evidence>
<evidence type="ECO:0000313" key="14">
    <source>
        <dbReference type="EMBL" id="PZX45716.1"/>
    </source>
</evidence>
<proteinExistence type="predicted"/>
<dbReference type="InterPro" id="IPR000700">
    <property type="entry name" value="PAS-assoc_C"/>
</dbReference>
<evidence type="ECO:0000256" key="1">
    <source>
        <dbReference type="ARBA" id="ARBA00000085"/>
    </source>
</evidence>
<organism evidence="14 15">
    <name type="scientific">Roseinatronobacter thiooxidans</name>
    <dbReference type="NCBI Taxonomy" id="121821"/>
    <lineage>
        <taxon>Bacteria</taxon>
        <taxon>Pseudomonadati</taxon>
        <taxon>Pseudomonadota</taxon>
        <taxon>Alphaproteobacteria</taxon>
        <taxon>Rhodobacterales</taxon>
        <taxon>Paracoccaceae</taxon>
        <taxon>Roseinatronobacter</taxon>
    </lineage>
</organism>
<dbReference type="AlphaFoldDB" id="A0A2W7QE90"/>
<feature type="modified residue" description="4-aspartylphosphate" evidence="9">
    <location>
        <position position="1074"/>
    </location>
</feature>
<gene>
    <name evidence="14" type="ORF">LY56_01741</name>
</gene>
<dbReference type="InterPro" id="IPR001610">
    <property type="entry name" value="PAC"/>
</dbReference>
<dbReference type="Gene3D" id="3.30.565.10">
    <property type="entry name" value="Histidine kinase-like ATPase, C-terminal domain"/>
    <property type="match status" value="1"/>
</dbReference>
<keyword evidence="5" id="KW-0547">Nucleotide-binding</keyword>
<evidence type="ECO:0000256" key="7">
    <source>
        <dbReference type="ARBA" id="ARBA00022840"/>
    </source>
</evidence>
<dbReference type="Proteomes" id="UP000249364">
    <property type="component" value="Unassembled WGS sequence"/>
</dbReference>
<dbReference type="SMART" id="SM00091">
    <property type="entry name" value="PAS"/>
    <property type="match status" value="3"/>
</dbReference>
<protein>
    <recommendedName>
        <fullName evidence="2">histidine kinase</fullName>
        <ecNumber evidence="2">2.7.13.3</ecNumber>
    </recommendedName>
</protein>
<dbReference type="NCBIfam" id="TIGR00229">
    <property type="entry name" value="sensory_box"/>
    <property type="match status" value="3"/>
</dbReference>
<dbReference type="InterPro" id="IPR011006">
    <property type="entry name" value="CheY-like_superfamily"/>
</dbReference>
<evidence type="ECO:0000259" key="13">
    <source>
        <dbReference type="PROSITE" id="PS50113"/>
    </source>
</evidence>
<dbReference type="InterPro" id="IPR004358">
    <property type="entry name" value="Sig_transdc_His_kin-like_C"/>
</dbReference>
<dbReference type="Gene3D" id="1.10.287.130">
    <property type="match status" value="1"/>
</dbReference>
<dbReference type="EC" id="2.7.13.3" evidence="2"/>
<name>A0A2W7QE90_9RHOB</name>
<dbReference type="PROSITE" id="PS50109">
    <property type="entry name" value="HIS_KIN"/>
    <property type="match status" value="1"/>
</dbReference>
<dbReference type="SUPFAM" id="SSF52172">
    <property type="entry name" value="CheY-like"/>
    <property type="match status" value="1"/>
</dbReference>
<evidence type="ECO:0000256" key="3">
    <source>
        <dbReference type="ARBA" id="ARBA00022553"/>
    </source>
</evidence>
<dbReference type="InterPro" id="IPR003661">
    <property type="entry name" value="HisK_dim/P_dom"/>
</dbReference>
<dbReference type="InterPro" id="IPR005467">
    <property type="entry name" value="His_kinase_dom"/>
</dbReference>
<feature type="domain" description="Response regulatory" evidence="11">
    <location>
        <begin position="1023"/>
        <end position="1136"/>
    </location>
</feature>
<feature type="domain" description="Histidine kinase" evidence="10">
    <location>
        <begin position="779"/>
        <end position="1000"/>
    </location>
</feature>
<reference evidence="14 15" key="1">
    <citation type="submission" date="2018-06" db="EMBL/GenBank/DDBJ databases">
        <title>Genomic Encyclopedia of Archaeal and Bacterial Type Strains, Phase II (KMG-II): from individual species to whole genera.</title>
        <authorList>
            <person name="Goeker M."/>
        </authorList>
    </citation>
    <scope>NUCLEOTIDE SEQUENCE [LARGE SCALE GENOMIC DNA]</scope>
    <source>
        <strain evidence="14 15">DSM 13087</strain>
    </source>
</reference>
<dbReference type="SUPFAM" id="SSF55874">
    <property type="entry name" value="ATPase domain of HSP90 chaperone/DNA topoisomerase II/histidine kinase"/>
    <property type="match status" value="1"/>
</dbReference>